<evidence type="ECO:0000256" key="1">
    <source>
        <dbReference type="SAM" id="MobiDB-lite"/>
    </source>
</evidence>
<dbReference type="Proteomes" id="UP001597046">
    <property type="component" value="Unassembled WGS sequence"/>
</dbReference>
<evidence type="ECO:0008006" key="4">
    <source>
        <dbReference type="Google" id="ProtNLM"/>
    </source>
</evidence>
<organism evidence="2 3">
    <name type="scientific">Terrabacter terrigena</name>
    <dbReference type="NCBI Taxonomy" id="574718"/>
    <lineage>
        <taxon>Bacteria</taxon>
        <taxon>Bacillati</taxon>
        <taxon>Actinomycetota</taxon>
        <taxon>Actinomycetes</taxon>
        <taxon>Micrococcales</taxon>
        <taxon>Intrasporangiaceae</taxon>
        <taxon>Terrabacter</taxon>
    </lineage>
</organism>
<reference evidence="3" key="1">
    <citation type="journal article" date="2019" name="Int. J. Syst. Evol. Microbiol.">
        <title>The Global Catalogue of Microorganisms (GCM) 10K type strain sequencing project: providing services to taxonomists for standard genome sequencing and annotation.</title>
        <authorList>
            <consortium name="The Broad Institute Genomics Platform"/>
            <consortium name="The Broad Institute Genome Sequencing Center for Infectious Disease"/>
            <person name="Wu L."/>
            <person name="Ma J."/>
        </authorList>
    </citation>
    <scope>NUCLEOTIDE SEQUENCE [LARGE SCALE GENOMIC DNA]</scope>
    <source>
        <strain evidence="3">CCUG 57508</strain>
    </source>
</reference>
<keyword evidence="3" id="KW-1185">Reference proteome</keyword>
<dbReference type="Gene3D" id="3.30.428.10">
    <property type="entry name" value="HIT-like"/>
    <property type="match status" value="1"/>
</dbReference>
<protein>
    <recommendedName>
        <fullName evidence="4">Diadenosine tetraphosphate (Ap4A) HIT family hydrolase</fullName>
    </recommendedName>
</protein>
<name>A0ABW3MV29_9MICO</name>
<dbReference type="SUPFAM" id="SSF54197">
    <property type="entry name" value="HIT-like"/>
    <property type="match status" value="1"/>
</dbReference>
<evidence type="ECO:0000313" key="2">
    <source>
        <dbReference type="EMBL" id="MFD1053269.1"/>
    </source>
</evidence>
<dbReference type="EMBL" id="JBHTKH010000001">
    <property type="protein sequence ID" value="MFD1053269.1"/>
    <property type="molecule type" value="Genomic_DNA"/>
</dbReference>
<feature type="region of interest" description="Disordered" evidence="1">
    <location>
        <begin position="1"/>
        <end position="30"/>
    </location>
</feature>
<proteinExistence type="predicted"/>
<accession>A0ABW3MV29</accession>
<evidence type="ECO:0000313" key="3">
    <source>
        <dbReference type="Proteomes" id="UP001597046"/>
    </source>
</evidence>
<dbReference type="InterPro" id="IPR036265">
    <property type="entry name" value="HIT-like_sf"/>
</dbReference>
<gene>
    <name evidence="2" type="ORF">ACFQ2V_03035</name>
</gene>
<comment type="caution">
    <text evidence="2">The sequence shown here is derived from an EMBL/GenBank/DDBJ whole genome shotgun (WGS) entry which is preliminary data.</text>
</comment>
<sequence>MTEPGADPTHPPAPDDHTDTVSAPPTEAESVEDYYARIAAAAREDGRLPVAVEEMPGWDIYPYELEGLRLKPVRPPADEEPPRRGEQAADCHCALGFDDTDERVVWTNSRWRLTLSRDTGLPVMLMLTPVAHHDLPSLPGELAAEMGQLIVAISDAVEHVPTVGRVQLAKYGDGGAHLHLFFLGRPARMLQFRGSPLIDWEENLPRVPLEVLQANARVVAERMVVHVGGRAGALGRQSAGRRHHDVVPGSA</sequence>
<dbReference type="RefSeq" id="WP_386050603.1">
    <property type="nucleotide sequence ID" value="NZ_JBHTKH010000001.1"/>
</dbReference>